<dbReference type="GO" id="GO:0006935">
    <property type="term" value="P:chemotaxis"/>
    <property type="evidence" value="ECO:0007669"/>
    <property type="project" value="UniProtKB-UniRule"/>
</dbReference>
<evidence type="ECO:0000259" key="6">
    <source>
        <dbReference type="PROSITE" id="PS50122"/>
    </source>
</evidence>
<dbReference type="Pfam" id="PF01339">
    <property type="entry name" value="CheB_methylest"/>
    <property type="match status" value="1"/>
</dbReference>
<evidence type="ECO:0000313" key="7">
    <source>
        <dbReference type="EMBL" id="RGP37261.1"/>
    </source>
</evidence>
<dbReference type="SUPFAM" id="SSF52738">
    <property type="entry name" value="Methylesterase CheB, C-terminal domain"/>
    <property type="match status" value="1"/>
</dbReference>
<evidence type="ECO:0000256" key="3">
    <source>
        <dbReference type="ARBA" id="ARBA00048267"/>
    </source>
</evidence>
<feature type="domain" description="CheB-type methylesterase" evidence="6">
    <location>
        <begin position="24"/>
        <end position="214"/>
    </location>
</feature>
<dbReference type="EC" id="3.1.1.61" evidence="2"/>
<dbReference type="PANTHER" id="PTHR42872:SF6">
    <property type="entry name" value="PROTEIN-GLUTAMATE METHYLESTERASE_PROTEIN-GLUTAMINE GLUTAMINASE"/>
    <property type="match status" value="1"/>
</dbReference>
<comment type="catalytic activity">
    <reaction evidence="3">
        <text>[protein]-L-glutamate 5-O-methyl ester + H2O = L-glutamyl-[protein] + methanol + H(+)</text>
        <dbReference type="Rhea" id="RHEA:23236"/>
        <dbReference type="Rhea" id="RHEA-COMP:10208"/>
        <dbReference type="Rhea" id="RHEA-COMP:10311"/>
        <dbReference type="ChEBI" id="CHEBI:15377"/>
        <dbReference type="ChEBI" id="CHEBI:15378"/>
        <dbReference type="ChEBI" id="CHEBI:17790"/>
        <dbReference type="ChEBI" id="CHEBI:29973"/>
        <dbReference type="ChEBI" id="CHEBI:82795"/>
        <dbReference type="EC" id="3.1.1.61"/>
    </reaction>
</comment>
<dbReference type="GO" id="GO:0000156">
    <property type="term" value="F:phosphorelay response regulator activity"/>
    <property type="evidence" value="ECO:0007669"/>
    <property type="project" value="InterPro"/>
</dbReference>
<organism evidence="7 8">
    <name type="scientific">Pseudotabrizicola alkalilacus</name>
    <dbReference type="NCBI Taxonomy" id="2305252"/>
    <lineage>
        <taxon>Bacteria</taxon>
        <taxon>Pseudomonadati</taxon>
        <taxon>Pseudomonadota</taxon>
        <taxon>Alphaproteobacteria</taxon>
        <taxon>Rhodobacterales</taxon>
        <taxon>Paracoccaceae</taxon>
        <taxon>Pseudotabrizicola</taxon>
    </lineage>
</organism>
<evidence type="ECO:0000313" key="8">
    <source>
        <dbReference type="Proteomes" id="UP000284547"/>
    </source>
</evidence>
<feature type="active site" evidence="4">
    <location>
        <position position="35"/>
    </location>
</feature>
<dbReference type="GO" id="GO:0005737">
    <property type="term" value="C:cytoplasm"/>
    <property type="evidence" value="ECO:0007669"/>
    <property type="project" value="InterPro"/>
</dbReference>
<keyword evidence="4" id="KW-0145">Chemotaxis</keyword>
<keyword evidence="8" id="KW-1185">Reference proteome</keyword>
<evidence type="ECO:0000256" key="5">
    <source>
        <dbReference type="SAM" id="MobiDB-lite"/>
    </source>
</evidence>
<gene>
    <name evidence="7" type="ORF">D1012_11435</name>
</gene>
<dbReference type="CDD" id="cd16432">
    <property type="entry name" value="CheB_Rec"/>
    <property type="match status" value="1"/>
</dbReference>
<feature type="compositionally biased region" description="Basic and acidic residues" evidence="5">
    <location>
        <begin position="13"/>
        <end position="23"/>
    </location>
</feature>
<accession>A0A411Z2G5</accession>
<dbReference type="AlphaFoldDB" id="A0A411Z2G5"/>
<protein>
    <recommendedName>
        <fullName evidence="2">protein-glutamate methylesterase</fullName>
        <ecNumber evidence="2">3.1.1.61</ecNumber>
    </recommendedName>
</protein>
<dbReference type="EMBL" id="QWEY01000005">
    <property type="protein sequence ID" value="RGP37261.1"/>
    <property type="molecule type" value="Genomic_DNA"/>
</dbReference>
<dbReference type="InterPro" id="IPR000673">
    <property type="entry name" value="Sig_transdc_resp-reg_Me-estase"/>
</dbReference>
<comment type="caution">
    <text evidence="7">The sequence shown here is derived from an EMBL/GenBank/DDBJ whole genome shotgun (WGS) entry which is preliminary data.</text>
</comment>
<evidence type="ECO:0000256" key="2">
    <source>
        <dbReference type="ARBA" id="ARBA00039140"/>
    </source>
</evidence>
<feature type="active site" evidence="4">
    <location>
        <position position="61"/>
    </location>
</feature>
<dbReference type="GO" id="GO:0008984">
    <property type="term" value="F:protein-glutamate methylesterase activity"/>
    <property type="evidence" value="ECO:0007669"/>
    <property type="project" value="UniProtKB-EC"/>
</dbReference>
<dbReference type="PROSITE" id="PS50122">
    <property type="entry name" value="CHEB"/>
    <property type="match status" value="1"/>
</dbReference>
<dbReference type="InterPro" id="IPR035909">
    <property type="entry name" value="CheB_C"/>
</dbReference>
<feature type="region of interest" description="Disordered" evidence="5">
    <location>
        <begin position="1"/>
        <end position="26"/>
    </location>
</feature>
<keyword evidence="1 4" id="KW-0378">Hydrolase</keyword>
<name>A0A411Z2G5_9RHOB</name>
<dbReference type="PANTHER" id="PTHR42872">
    <property type="entry name" value="PROTEIN-GLUTAMATE METHYLESTERASE/PROTEIN-GLUTAMINE GLUTAMINASE"/>
    <property type="match status" value="1"/>
</dbReference>
<evidence type="ECO:0000256" key="1">
    <source>
        <dbReference type="ARBA" id="ARBA00022801"/>
    </source>
</evidence>
<sequence>MHGGAHSVPPDQTKTHANGEDSRSGTGRVIVIGASTGGVEALHTLLSEFPSDCPPTFVVQHMRPGFVESFVSGLNRACAAEVVLAQDRQLARPGRIHVAPAGDLHLALFAQTALALRLIDAPLVQGHRPAVDQLFLSAALLRPAPVAALLTGMGRDGAEGLLQIRRAGGHTIAQDEASSVVYGMPRAARELGAAAQILPLRLIAAALLRAADPTSQDFNRRRTD</sequence>
<reference evidence="7 8" key="1">
    <citation type="submission" date="2018-08" db="EMBL/GenBank/DDBJ databases">
        <title>Flavobacterium tibetense sp. nov., isolated from a wetland YonghuCo on Tibetan Plateau.</title>
        <authorList>
            <person name="Phurbu D."/>
            <person name="Lu H."/>
            <person name="Xing P."/>
        </authorList>
    </citation>
    <scope>NUCLEOTIDE SEQUENCE [LARGE SCALE GENOMIC DNA]</scope>
    <source>
        <strain evidence="7 8">DJC</strain>
    </source>
</reference>
<dbReference type="Gene3D" id="3.40.50.180">
    <property type="entry name" value="Methylesterase CheB, C-terminal domain"/>
    <property type="match status" value="1"/>
</dbReference>
<proteinExistence type="predicted"/>
<evidence type="ECO:0000256" key="4">
    <source>
        <dbReference type="PROSITE-ProRule" id="PRU00050"/>
    </source>
</evidence>
<dbReference type="Proteomes" id="UP000284547">
    <property type="component" value="Unassembled WGS sequence"/>
</dbReference>
<feature type="active site" evidence="4">
    <location>
        <position position="156"/>
    </location>
</feature>
<dbReference type="RefSeq" id="WP_118152235.1">
    <property type="nucleotide sequence ID" value="NZ_QWEY01000005.1"/>
</dbReference>